<dbReference type="Pfam" id="PF03235">
    <property type="entry name" value="GmrSD_N"/>
    <property type="match status" value="1"/>
</dbReference>
<name>A0ABY7SME1_9RHOB</name>
<reference evidence="3 4" key="1">
    <citation type="submission" date="2021-01" db="EMBL/GenBank/DDBJ databases">
        <title>Biogeographic distribution of Paracoccus.</title>
        <authorList>
            <person name="Hollensteiner J."/>
            <person name="Leineberger J."/>
            <person name="Brinkhoff T."/>
            <person name="Daniel R."/>
        </authorList>
    </citation>
    <scope>NUCLEOTIDE SEQUENCE [LARGE SCALE GENOMIC DNA]</scope>
    <source>
        <strain evidence="3 4">KCTC 22803</strain>
    </source>
</reference>
<feature type="domain" description="GmrSD restriction endonucleases C-terminal" evidence="2">
    <location>
        <begin position="422"/>
        <end position="578"/>
    </location>
</feature>
<dbReference type="InterPro" id="IPR004919">
    <property type="entry name" value="GmrSD_N"/>
</dbReference>
<dbReference type="PANTHER" id="PTHR35149:SF2">
    <property type="entry name" value="DUF262 DOMAIN-CONTAINING PROTEIN"/>
    <property type="match status" value="1"/>
</dbReference>
<evidence type="ECO:0000313" key="4">
    <source>
        <dbReference type="Proteomes" id="UP001219349"/>
    </source>
</evidence>
<gene>
    <name evidence="3" type="ORF">JHX87_02100</name>
</gene>
<accession>A0ABY7SME1</accession>
<evidence type="ECO:0000259" key="2">
    <source>
        <dbReference type="Pfam" id="PF07510"/>
    </source>
</evidence>
<dbReference type="Proteomes" id="UP001219349">
    <property type="component" value="Chromosome"/>
</dbReference>
<organism evidence="3 4">
    <name type="scientific">Paracoccus fistulariae</name>
    <dbReference type="NCBI Taxonomy" id="658446"/>
    <lineage>
        <taxon>Bacteria</taxon>
        <taxon>Pseudomonadati</taxon>
        <taxon>Pseudomonadota</taxon>
        <taxon>Alphaproteobacteria</taxon>
        <taxon>Rhodobacterales</taxon>
        <taxon>Paracoccaceae</taxon>
        <taxon>Paracoccus</taxon>
    </lineage>
</organism>
<keyword evidence="4" id="KW-1185">Reference proteome</keyword>
<sequence length="594" mass="67717">MTIQRIQSEDCSVASLLQSFYAVPDYQREYVWDTDEVEQLLKDVCEEMGDGEAQDAPEYFIGSIVVCPGRDGVLDLIDGQQRMTTLYIMLCAIRDRLEELRAPASSVLNAQIADAAVDVSGEERLRYRLDLQYEDSGDALTSLADGKAIETPSTQSMRNMQNAHHVALRFLHSEFGEDVKAVRKFYGYLTNKVKLIRIQTEDVAKALKIFETINDRGVGLNSMDLLKNLLFMKTPKGQFDRLKHTWKELQDTIFRMGEKPLRFLRYFIFSRYDVELLREDEIYGWLSKNDALVGYGRDPVGFAKELVSAARAYECFRAGKNEKGERNRFLDNIRFLGGKAARQHLILLLAGRHLGPALFDRLTAEVENLFFCYVITREPTRDFERDFAKWATELRQITSEDELDVFIVARFDRAKADLVNRFDDAMGRLALSSLQLYRFRYVLAKLTQQVDLRAYGDTEGTMWLGNYVSGGYEVEHIFPQTPSAEAAAEFGGVSDPEVVQRLGNLVLVEKSINTSLGNRPYSEKRPVYQQSKLLLTRALSERPQVGANTRIDRAVASIEPYAEWNETSLHKRQRSLVTLARAVWGLPEQAPSLP</sequence>
<dbReference type="EMBL" id="CP067136">
    <property type="protein sequence ID" value="WCR07662.1"/>
    <property type="molecule type" value="Genomic_DNA"/>
</dbReference>
<dbReference type="InterPro" id="IPR011089">
    <property type="entry name" value="GmrSD_C"/>
</dbReference>
<dbReference type="PANTHER" id="PTHR35149">
    <property type="entry name" value="SLL5132 PROTEIN"/>
    <property type="match status" value="1"/>
</dbReference>
<evidence type="ECO:0000259" key="1">
    <source>
        <dbReference type="Pfam" id="PF03235"/>
    </source>
</evidence>
<evidence type="ECO:0000313" key="3">
    <source>
        <dbReference type="EMBL" id="WCR07662.1"/>
    </source>
</evidence>
<feature type="domain" description="GmrSD restriction endonucleases N-terminal" evidence="1">
    <location>
        <begin position="21"/>
        <end position="231"/>
    </location>
</feature>
<protein>
    <submittedName>
        <fullName evidence="3">DUF262 domain-containing protein</fullName>
    </submittedName>
</protein>
<dbReference type="RefSeq" id="WP_271884825.1">
    <property type="nucleotide sequence ID" value="NZ_CP067136.1"/>
</dbReference>
<dbReference type="Pfam" id="PF07510">
    <property type="entry name" value="GmrSD_C"/>
    <property type="match status" value="1"/>
</dbReference>
<proteinExistence type="predicted"/>